<organism evidence="1 2">
    <name type="scientific">Riccia fluitans</name>
    <dbReference type="NCBI Taxonomy" id="41844"/>
    <lineage>
        <taxon>Eukaryota</taxon>
        <taxon>Viridiplantae</taxon>
        <taxon>Streptophyta</taxon>
        <taxon>Embryophyta</taxon>
        <taxon>Marchantiophyta</taxon>
        <taxon>Marchantiopsida</taxon>
        <taxon>Marchantiidae</taxon>
        <taxon>Marchantiales</taxon>
        <taxon>Ricciaceae</taxon>
        <taxon>Riccia</taxon>
    </lineage>
</organism>
<protein>
    <submittedName>
        <fullName evidence="1">Uncharacterized protein</fullName>
    </submittedName>
</protein>
<keyword evidence="2" id="KW-1185">Reference proteome</keyword>
<evidence type="ECO:0000313" key="1">
    <source>
        <dbReference type="EMBL" id="KAL2631279.1"/>
    </source>
</evidence>
<comment type="caution">
    <text evidence="1">The sequence shown here is derived from an EMBL/GenBank/DDBJ whole genome shotgun (WGS) entry which is preliminary data.</text>
</comment>
<name>A0ABD1YKG7_9MARC</name>
<gene>
    <name evidence="1" type="ORF">R1flu_015965</name>
</gene>
<dbReference type="EMBL" id="JBHFFA010000004">
    <property type="protein sequence ID" value="KAL2631279.1"/>
    <property type="molecule type" value="Genomic_DNA"/>
</dbReference>
<reference evidence="1 2" key="1">
    <citation type="submission" date="2024-09" db="EMBL/GenBank/DDBJ databases">
        <title>Chromosome-scale assembly of Riccia fluitans.</title>
        <authorList>
            <person name="Paukszto L."/>
            <person name="Sawicki J."/>
            <person name="Karawczyk K."/>
            <person name="Piernik-Szablinska J."/>
            <person name="Szczecinska M."/>
            <person name="Mazdziarz M."/>
        </authorList>
    </citation>
    <scope>NUCLEOTIDE SEQUENCE [LARGE SCALE GENOMIC DNA]</scope>
    <source>
        <strain evidence="1">Rf_01</strain>
        <tissue evidence="1">Aerial parts of the thallus</tissue>
    </source>
</reference>
<sequence>MEGSLTFIIPVARTTSRATRASTGGKEVWFAVLRSFRRFALETCHWGFARDKQTLTEVLLARKDLRLSSKLVFSGLFVLIAGAVDRSIDQNFGVIGGSSVEGGVTRGFD</sequence>
<proteinExistence type="predicted"/>
<evidence type="ECO:0000313" key="2">
    <source>
        <dbReference type="Proteomes" id="UP001605036"/>
    </source>
</evidence>
<dbReference type="AlphaFoldDB" id="A0ABD1YKG7"/>
<accession>A0ABD1YKG7</accession>
<dbReference type="Proteomes" id="UP001605036">
    <property type="component" value="Unassembled WGS sequence"/>
</dbReference>